<dbReference type="InterPro" id="IPR036097">
    <property type="entry name" value="HisK_dim/P_sf"/>
</dbReference>
<feature type="transmembrane region" description="Helical" evidence="20">
    <location>
        <begin position="14"/>
        <end position="36"/>
    </location>
</feature>
<dbReference type="CDD" id="cd17546">
    <property type="entry name" value="REC_hyHK_CKI1_RcsC-like"/>
    <property type="match status" value="2"/>
</dbReference>
<keyword evidence="19" id="KW-0175">Coiled coil</keyword>
<dbReference type="GO" id="GO:0005886">
    <property type="term" value="C:plasma membrane"/>
    <property type="evidence" value="ECO:0007669"/>
    <property type="project" value="UniProtKB-SubCell"/>
</dbReference>
<feature type="domain" description="Histidine kinase" evidence="21">
    <location>
        <begin position="487"/>
        <end position="708"/>
    </location>
</feature>
<feature type="modified residue" description="Phosphohistidine" evidence="17">
    <location>
        <position position="1068"/>
    </location>
</feature>
<dbReference type="Gene3D" id="3.40.50.2300">
    <property type="match status" value="2"/>
</dbReference>
<evidence type="ECO:0000256" key="15">
    <source>
        <dbReference type="ARBA" id="ARBA00064003"/>
    </source>
</evidence>
<comment type="caution">
    <text evidence="24">The sequence shown here is derived from an EMBL/GenBank/DDBJ whole genome shotgun (WGS) entry which is preliminary data.</text>
</comment>
<dbReference type="InterPro" id="IPR003661">
    <property type="entry name" value="HisK_dim/P_dom"/>
</dbReference>
<comment type="catalytic activity">
    <reaction evidence="1">
        <text>ATP + protein L-histidine = ADP + protein N-phospho-L-histidine.</text>
        <dbReference type="EC" id="2.7.13.3"/>
    </reaction>
</comment>
<keyword evidence="9" id="KW-0418">Kinase</keyword>
<keyword evidence="8" id="KW-0547">Nucleotide-binding</keyword>
<dbReference type="InterPro" id="IPR005467">
    <property type="entry name" value="His_kinase_dom"/>
</dbReference>
<evidence type="ECO:0000313" key="25">
    <source>
        <dbReference type="Proteomes" id="UP000268973"/>
    </source>
</evidence>
<dbReference type="SUPFAM" id="SSF55874">
    <property type="entry name" value="ATPase domain of HSP90 chaperone/DNA topoisomerase II/histidine kinase"/>
    <property type="match status" value="1"/>
</dbReference>
<dbReference type="Gene3D" id="1.10.287.130">
    <property type="match status" value="1"/>
</dbReference>
<evidence type="ECO:0000313" key="24">
    <source>
        <dbReference type="EMBL" id="RTZ14780.1"/>
    </source>
</evidence>
<feature type="modified residue" description="4-aspartylphosphate" evidence="18">
    <location>
        <position position="781"/>
    </location>
</feature>
<evidence type="ECO:0000256" key="12">
    <source>
        <dbReference type="ARBA" id="ARBA00022989"/>
    </source>
</evidence>
<dbReference type="InterPro" id="IPR011006">
    <property type="entry name" value="CheY-like_superfamily"/>
</dbReference>
<dbReference type="InterPro" id="IPR004358">
    <property type="entry name" value="Sig_transdc_His_kin-like_C"/>
</dbReference>
<evidence type="ECO:0000259" key="23">
    <source>
        <dbReference type="PROSITE" id="PS50894"/>
    </source>
</evidence>
<gene>
    <name evidence="24" type="ORF">EJ063_15850</name>
</gene>
<keyword evidence="10" id="KW-0378">Hydrolase</keyword>
<organism evidence="24 25">
    <name type="scientific">Vibrio aquaticus</name>
    <dbReference type="NCBI Taxonomy" id="2496559"/>
    <lineage>
        <taxon>Bacteria</taxon>
        <taxon>Pseudomonadati</taxon>
        <taxon>Pseudomonadota</taxon>
        <taxon>Gammaproteobacteria</taxon>
        <taxon>Vibrionales</taxon>
        <taxon>Vibrionaceae</taxon>
        <taxon>Vibrio</taxon>
    </lineage>
</organism>
<dbReference type="EMBL" id="RXZH01000007">
    <property type="protein sequence ID" value="RTZ14780.1"/>
    <property type="molecule type" value="Genomic_DNA"/>
</dbReference>
<evidence type="ECO:0000256" key="2">
    <source>
        <dbReference type="ARBA" id="ARBA00004651"/>
    </source>
</evidence>
<dbReference type="FunFam" id="1.10.287.130:FF:000002">
    <property type="entry name" value="Two-component osmosensing histidine kinase"/>
    <property type="match status" value="1"/>
</dbReference>
<evidence type="ECO:0000256" key="20">
    <source>
        <dbReference type="SAM" id="Phobius"/>
    </source>
</evidence>
<dbReference type="PROSITE" id="PS50110">
    <property type="entry name" value="RESPONSE_REGULATORY"/>
    <property type="match status" value="2"/>
</dbReference>
<proteinExistence type="predicted"/>
<evidence type="ECO:0000256" key="7">
    <source>
        <dbReference type="ARBA" id="ARBA00022692"/>
    </source>
</evidence>
<dbReference type="Proteomes" id="UP000268973">
    <property type="component" value="Unassembled WGS sequence"/>
</dbReference>
<dbReference type="SMART" id="SM00387">
    <property type="entry name" value="HATPase_c"/>
    <property type="match status" value="1"/>
</dbReference>
<dbReference type="Pfam" id="PF01627">
    <property type="entry name" value="Hpt"/>
    <property type="match status" value="1"/>
</dbReference>
<dbReference type="AlphaFoldDB" id="A0A3S0N479"/>
<dbReference type="GO" id="GO:0016787">
    <property type="term" value="F:hydrolase activity"/>
    <property type="evidence" value="ECO:0007669"/>
    <property type="project" value="UniProtKB-KW"/>
</dbReference>
<evidence type="ECO:0000259" key="21">
    <source>
        <dbReference type="PROSITE" id="PS50109"/>
    </source>
</evidence>
<dbReference type="OrthoDB" id="9810730at2"/>
<evidence type="ECO:0000256" key="11">
    <source>
        <dbReference type="ARBA" id="ARBA00022840"/>
    </source>
</evidence>
<dbReference type="SUPFAM" id="SSF47384">
    <property type="entry name" value="Homodimeric domain of signal transducing histidine kinase"/>
    <property type="match status" value="1"/>
</dbReference>
<dbReference type="SUPFAM" id="SSF52172">
    <property type="entry name" value="CheY-like"/>
    <property type="match status" value="2"/>
</dbReference>
<dbReference type="Pfam" id="PF00072">
    <property type="entry name" value="Response_reg"/>
    <property type="match status" value="2"/>
</dbReference>
<accession>A0A3S0N479</accession>
<dbReference type="SMART" id="SM00448">
    <property type="entry name" value="REC"/>
    <property type="match status" value="2"/>
</dbReference>
<reference evidence="24 25" key="1">
    <citation type="submission" date="2018-12" db="EMBL/GenBank/DDBJ databases">
        <title>Vibrio sp. isolated from China Sea.</title>
        <authorList>
            <person name="Li Y."/>
        </authorList>
    </citation>
    <scope>NUCLEOTIDE SEQUENCE [LARGE SCALE GENOMIC DNA]</scope>
    <source>
        <strain evidence="24 25">BEI207</strain>
    </source>
</reference>
<dbReference type="GO" id="GO:0005524">
    <property type="term" value="F:ATP binding"/>
    <property type="evidence" value="ECO:0007669"/>
    <property type="project" value="UniProtKB-KW"/>
</dbReference>
<feature type="domain" description="HPt" evidence="23">
    <location>
        <begin position="1029"/>
        <end position="1120"/>
    </location>
</feature>
<evidence type="ECO:0000256" key="14">
    <source>
        <dbReference type="ARBA" id="ARBA00023136"/>
    </source>
</evidence>
<dbReference type="SMART" id="SM00388">
    <property type="entry name" value="HisKA"/>
    <property type="match status" value="1"/>
</dbReference>
<dbReference type="EC" id="2.7.13.3" evidence="3"/>
<feature type="domain" description="Response regulatory" evidence="22">
    <location>
        <begin position="877"/>
        <end position="993"/>
    </location>
</feature>
<evidence type="ECO:0000256" key="9">
    <source>
        <dbReference type="ARBA" id="ARBA00022777"/>
    </source>
</evidence>
<dbReference type="PROSITE" id="PS50894">
    <property type="entry name" value="HPT"/>
    <property type="match status" value="1"/>
</dbReference>
<keyword evidence="11" id="KW-0067">ATP-binding</keyword>
<keyword evidence="6" id="KW-0808">Transferase</keyword>
<dbReference type="GO" id="GO:0000155">
    <property type="term" value="F:phosphorelay sensor kinase activity"/>
    <property type="evidence" value="ECO:0007669"/>
    <property type="project" value="InterPro"/>
</dbReference>
<evidence type="ECO:0000256" key="8">
    <source>
        <dbReference type="ARBA" id="ARBA00022741"/>
    </source>
</evidence>
<evidence type="ECO:0000256" key="18">
    <source>
        <dbReference type="PROSITE-ProRule" id="PRU00169"/>
    </source>
</evidence>
<dbReference type="CDD" id="cd00088">
    <property type="entry name" value="HPT"/>
    <property type="match status" value="1"/>
</dbReference>
<dbReference type="Pfam" id="PF02518">
    <property type="entry name" value="HATPase_c"/>
    <property type="match status" value="1"/>
</dbReference>
<comment type="subunit">
    <text evidence="15">At low DSF concentrations, interacts with RpfF.</text>
</comment>
<keyword evidence="7 20" id="KW-0812">Transmembrane</keyword>
<keyword evidence="12 20" id="KW-1133">Transmembrane helix</keyword>
<evidence type="ECO:0000256" key="1">
    <source>
        <dbReference type="ARBA" id="ARBA00000085"/>
    </source>
</evidence>
<dbReference type="InterPro" id="IPR001789">
    <property type="entry name" value="Sig_transdc_resp-reg_receiver"/>
</dbReference>
<evidence type="ECO:0000256" key="10">
    <source>
        <dbReference type="ARBA" id="ARBA00022801"/>
    </source>
</evidence>
<dbReference type="Gene3D" id="3.30.565.10">
    <property type="entry name" value="Histidine kinase-like ATPase, C-terminal domain"/>
    <property type="match status" value="1"/>
</dbReference>
<keyword evidence="13" id="KW-0902">Two-component regulatory system</keyword>
<evidence type="ECO:0000259" key="22">
    <source>
        <dbReference type="PROSITE" id="PS50110"/>
    </source>
</evidence>
<comment type="subcellular location">
    <subcellularLocation>
        <location evidence="2">Cell membrane</location>
        <topology evidence="2">Multi-pass membrane protein</topology>
    </subcellularLocation>
</comment>
<keyword evidence="25" id="KW-1185">Reference proteome</keyword>
<keyword evidence="4" id="KW-1003">Cell membrane</keyword>
<evidence type="ECO:0000256" key="19">
    <source>
        <dbReference type="SAM" id="Coils"/>
    </source>
</evidence>
<protein>
    <recommendedName>
        <fullName evidence="16">Sensory/regulatory protein RpfC</fullName>
        <ecNumber evidence="3">2.7.13.3</ecNumber>
    </recommendedName>
</protein>
<sequence>MDSVKNYALDSKRILIGFIIASLLLLGAGVMGWLSLDNRFNTIDHYATNAQLLSTLDRIKVIEQRYIRLPESQLSEQMGDNIANAEQFAQVAIHNGVSHTVLEKLERYHQQFKQYVELSTQTQQARLSLSQVGDQTEQLVQQLQVSHESFIEQGFATIDEMRARVNLESKHAIQAHQIVSLLANSEAQQKTYMVTNEQVALNDAQIELKKAERLVGQLKQEVTDSQTQSIIALINNATNRYRSALVQLRAWGNLSASLQANISSQIERVTTELIRASTSLRSHLQNKLEISQQAVSVQQSQINDKLSISSNLLLLHSDVNNAQQSDRDYAIAQNIDYQQSLELEVKENLTAALTLLEDLYEQVITEDEQLKISALEQSTQNYLALFHQVTTLRTQQAQLLLALQQVHQSIIDDIFPSFDTQLIAVEDSGNITTNLAVGGGIFLFTLLLLGLLANKSHSALERFAEKLAIARDEANSANSAKSDFLANMSHEIRTPMNAIIGMSYLALKTDLTKAQRNYIQKVKLSADSLLGLINDILDFSKIEAGKLDVENVDFHLENVLDNITNLVGLRASERGLELLIHIERDVPTALVGDPLRLGQILINLANNAVKFTEKGEIKLSIRVAEKHDDQLTLEFKVEDSGIGMTPEQTAKLFSKFSQADSSTTRKYGGTGLGLAISKELSQLMGGDIRVESDLGKGSCFVFTIATQISHALKHEAMEVPVELNDLKVLVVDDNASARIIVEDILLSLQYQAQSVSNVDDALAALDAALQQQAPYDLVISDWQMPGKDGIDLVELMAQQFNPQPNVLMLTAYGREELSEAFRHRGLEVPSVLDKPVTASHLFDAIVALYGVSKSRISRSEAQEQHQLANVQQLAGAHLLLVEDNEINQELAVELLEGQQIKVTVAENGQVAIDLYKRHEFDGILMDCQMPVMDGYEATQHIRHTLDDPIMPIIAMTANVMERDKLKAHNAGMNDIIAKPIDIGSMFSTLAKWITPKSPLTPVNLNQQADGEIPEIQGIDTHAGFARSGSNVNLYKKLLMRFADTYSDPSSVKHALTNEDLVVRKRNIHSLKGVSGNVGAMTVHQLSNQLENDLDNEEIRAELLGTLEESVEQIKTQLLSPSPTVKKVIAEAHQFEPDTYHDLHNAIEQNDTLAVSIISNLDSGSQIGVSSSALSELANALEEFDFERGLEILNTREE</sequence>
<keyword evidence="5 18" id="KW-0597">Phosphoprotein</keyword>
<evidence type="ECO:0000256" key="17">
    <source>
        <dbReference type="PROSITE-ProRule" id="PRU00110"/>
    </source>
</evidence>
<evidence type="ECO:0000256" key="3">
    <source>
        <dbReference type="ARBA" id="ARBA00012438"/>
    </source>
</evidence>
<dbReference type="SUPFAM" id="SSF47226">
    <property type="entry name" value="Histidine-containing phosphotransfer domain, HPT domain"/>
    <property type="match status" value="1"/>
</dbReference>
<feature type="domain" description="Response regulatory" evidence="22">
    <location>
        <begin position="727"/>
        <end position="849"/>
    </location>
</feature>
<name>A0A3S0N479_9VIBR</name>
<dbReference type="Gene3D" id="1.20.120.160">
    <property type="entry name" value="HPT domain"/>
    <property type="match status" value="1"/>
</dbReference>
<dbReference type="InterPro" id="IPR036641">
    <property type="entry name" value="HPT_dom_sf"/>
</dbReference>
<evidence type="ECO:0000256" key="13">
    <source>
        <dbReference type="ARBA" id="ARBA00023012"/>
    </source>
</evidence>
<dbReference type="PRINTS" id="PR00344">
    <property type="entry name" value="BCTRLSENSOR"/>
</dbReference>
<dbReference type="InterPro" id="IPR003594">
    <property type="entry name" value="HATPase_dom"/>
</dbReference>
<dbReference type="FunFam" id="3.30.565.10:FF:000010">
    <property type="entry name" value="Sensor histidine kinase RcsC"/>
    <property type="match status" value="1"/>
</dbReference>
<evidence type="ECO:0000256" key="16">
    <source>
        <dbReference type="ARBA" id="ARBA00068150"/>
    </source>
</evidence>
<dbReference type="PANTHER" id="PTHR45339">
    <property type="entry name" value="HYBRID SIGNAL TRANSDUCTION HISTIDINE KINASE J"/>
    <property type="match status" value="1"/>
</dbReference>
<keyword evidence="14 20" id="KW-0472">Membrane</keyword>
<dbReference type="InterPro" id="IPR008207">
    <property type="entry name" value="Sig_transdc_His_kin_Hpt_dom"/>
</dbReference>
<dbReference type="Pfam" id="PF00512">
    <property type="entry name" value="HisKA"/>
    <property type="match status" value="1"/>
</dbReference>
<dbReference type="CDD" id="cd00082">
    <property type="entry name" value="HisKA"/>
    <property type="match status" value="1"/>
</dbReference>
<dbReference type="PROSITE" id="PS50109">
    <property type="entry name" value="HIS_KIN"/>
    <property type="match status" value="1"/>
</dbReference>
<evidence type="ECO:0000256" key="6">
    <source>
        <dbReference type="ARBA" id="ARBA00022679"/>
    </source>
</evidence>
<dbReference type="CDD" id="cd16922">
    <property type="entry name" value="HATPase_EvgS-ArcB-TorS-like"/>
    <property type="match status" value="1"/>
</dbReference>
<evidence type="ECO:0000256" key="4">
    <source>
        <dbReference type="ARBA" id="ARBA00022475"/>
    </source>
</evidence>
<feature type="modified residue" description="4-aspartylphosphate" evidence="18">
    <location>
        <position position="926"/>
    </location>
</feature>
<evidence type="ECO:0000256" key="5">
    <source>
        <dbReference type="ARBA" id="ARBA00022553"/>
    </source>
</evidence>
<dbReference type="InterPro" id="IPR036890">
    <property type="entry name" value="HATPase_C_sf"/>
</dbReference>
<feature type="coiled-coil region" evidence="19">
    <location>
        <begin position="194"/>
        <end position="228"/>
    </location>
</feature>
<dbReference type="PANTHER" id="PTHR45339:SF1">
    <property type="entry name" value="HYBRID SIGNAL TRANSDUCTION HISTIDINE KINASE J"/>
    <property type="match status" value="1"/>
</dbReference>
<dbReference type="RefSeq" id="WP_126575296.1">
    <property type="nucleotide sequence ID" value="NZ_RXZH01000007.1"/>
</dbReference>